<sequence length="324" mass="34123">MKAAVLKKLGTPPVYEDFLDPVITEGDQELMTLIAASVKNLDKARAAGTHYANYTNLPAVVGIDGVGTLPDGSIIYAQGISGTIAEKALIHKGKYITLPEGIDPAIAAALPNAVIGSAMALKCRAKITQGSTVLINGATGVTGTVAVQLAKYYGAKTVIATGRNARQLERARELGADHTISLLEDDNTIISQIKAIHKQEHIDSVIDYLWGKPATLLLEALMGAGIDHVAAKTVIVTVGAMAGDSLLLSSGALRSSDIEILGSGFGSLSPQDFQEFNTLLLPEAFRLAAAKKLNIEIDTAPLENIQTAWNQPLSPGKRLVIKIK</sequence>
<dbReference type="SUPFAM" id="SSF51735">
    <property type="entry name" value="NAD(P)-binding Rossmann-fold domains"/>
    <property type="match status" value="1"/>
</dbReference>
<dbReference type="STRING" id="929713.NIASO_18275"/>
<feature type="domain" description="Alcohol dehydrogenase-like C-terminal" evidence="1">
    <location>
        <begin position="143"/>
        <end position="278"/>
    </location>
</feature>
<dbReference type="EMBL" id="CP007035">
    <property type="protein sequence ID" value="AHF16593.1"/>
    <property type="molecule type" value="Genomic_DNA"/>
</dbReference>
<organism evidence="2 3">
    <name type="scientific">Niabella soli DSM 19437</name>
    <dbReference type="NCBI Taxonomy" id="929713"/>
    <lineage>
        <taxon>Bacteria</taxon>
        <taxon>Pseudomonadati</taxon>
        <taxon>Bacteroidota</taxon>
        <taxon>Chitinophagia</taxon>
        <taxon>Chitinophagales</taxon>
        <taxon>Chitinophagaceae</taxon>
        <taxon>Niabella</taxon>
    </lineage>
</organism>
<keyword evidence="3" id="KW-1185">Reference proteome</keyword>
<dbReference type="Pfam" id="PF00107">
    <property type="entry name" value="ADH_zinc_N"/>
    <property type="match status" value="1"/>
</dbReference>
<dbReference type="Gene3D" id="3.90.180.10">
    <property type="entry name" value="Medium-chain alcohol dehydrogenases, catalytic domain"/>
    <property type="match status" value="1"/>
</dbReference>
<gene>
    <name evidence="2" type="ORF">NIASO_18275</name>
</gene>
<dbReference type="OrthoDB" id="9787435at2"/>
<proteinExistence type="predicted"/>
<evidence type="ECO:0000313" key="3">
    <source>
        <dbReference type="Proteomes" id="UP000003586"/>
    </source>
</evidence>
<reference evidence="2 3" key="1">
    <citation type="submission" date="2013-12" db="EMBL/GenBank/DDBJ databases">
        <authorList>
            <consortium name="DOE Joint Genome Institute"/>
            <person name="Eisen J."/>
            <person name="Huntemann M."/>
            <person name="Han J."/>
            <person name="Chen A."/>
            <person name="Kyrpides N."/>
            <person name="Mavromatis K."/>
            <person name="Markowitz V."/>
            <person name="Palaniappan K."/>
            <person name="Ivanova N."/>
            <person name="Schaumberg A."/>
            <person name="Pati A."/>
            <person name="Liolios K."/>
            <person name="Nordberg H.P."/>
            <person name="Cantor M.N."/>
            <person name="Hua S.X."/>
            <person name="Woyke T."/>
        </authorList>
    </citation>
    <scope>NUCLEOTIDE SEQUENCE [LARGE SCALE GENOMIC DNA]</scope>
    <source>
        <strain evidence="3">DSM 19437</strain>
    </source>
</reference>
<dbReference type="InterPro" id="IPR013149">
    <property type="entry name" value="ADH-like_C"/>
</dbReference>
<accession>W0F448</accession>
<name>W0F448_9BACT</name>
<dbReference type="eggNOG" id="COG0604">
    <property type="taxonomic scope" value="Bacteria"/>
</dbReference>
<dbReference type="GO" id="GO:0016491">
    <property type="term" value="F:oxidoreductase activity"/>
    <property type="evidence" value="ECO:0007669"/>
    <property type="project" value="TreeGrafter"/>
</dbReference>
<dbReference type="HOGENOM" id="CLU_026673_7_0_10"/>
<evidence type="ECO:0000259" key="1">
    <source>
        <dbReference type="Pfam" id="PF00107"/>
    </source>
</evidence>
<dbReference type="AlphaFoldDB" id="W0F448"/>
<dbReference type="Proteomes" id="UP000003586">
    <property type="component" value="Chromosome"/>
</dbReference>
<dbReference type="InterPro" id="IPR011032">
    <property type="entry name" value="GroES-like_sf"/>
</dbReference>
<dbReference type="InterPro" id="IPR051397">
    <property type="entry name" value="Zn-ADH-like_protein"/>
</dbReference>
<dbReference type="PANTHER" id="PTHR43677:SF11">
    <property type="entry name" value="ZINC-CONTAINING ALCOHOL DEHYDROGENASE"/>
    <property type="match status" value="1"/>
</dbReference>
<dbReference type="InterPro" id="IPR036291">
    <property type="entry name" value="NAD(P)-bd_dom_sf"/>
</dbReference>
<dbReference type="SUPFAM" id="SSF50129">
    <property type="entry name" value="GroES-like"/>
    <property type="match status" value="1"/>
</dbReference>
<protein>
    <submittedName>
        <fullName evidence="2">Alcohol dehydrogenase</fullName>
    </submittedName>
</protein>
<dbReference type="PANTHER" id="PTHR43677">
    <property type="entry name" value="SHORT-CHAIN DEHYDROGENASE/REDUCTASE"/>
    <property type="match status" value="1"/>
</dbReference>
<evidence type="ECO:0000313" key="2">
    <source>
        <dbReference type="EMBL" id="AHF16593.1"/>
    </source>
</evidence>
<dbReference type="KEGG" id="nso:NIASO_18275"/>
<dbReference type="RefSeq" id="WP_008587950.1">
    <property type="nucleotide sequence ID" value="NZ_CP007035.1"/>
</dbReference>